<gene>
    <name evidence="3" type="ORF">Fot_53978</name>
</gene>
<accession>A0ABD1PFQ0</accession>
<dbReference type="EMBL" id="JBFOLJ010000020">
    <property type="protein sequence ID" value="KAL2462741.1"/>
    <property type="molecule type" value="Genomic_DNA"/>
</dbReference>
<feature type="compositionally biased region" description="Low complexity" evidence="1">
    <location>
        <begin position="143"/>
        <end position="153"/>
    </location>
</feature>
<dbReference type="Pfam" id="PF21126">
    <property type="entry name" value="KATNA1_MIT"/>
    <property type="match status" value="1"/>
</dbReference>
<sequence length="153" mass="16529">MVGASLSGLQDNQKLAREYALEGFYDTSIIFFDGSIAQINKRANSPPISTRSSFIFQPMDEYPTSSSPPMNDPDVWRLPSRDFGIRRPMRSGQVGTRKLPQEGTWARGASTRMGTTGRRGKTGGSSKANLGVRASAPGKKGTGKSTSGKQIQQ</sequence>
<reference evidence="4" key="1">
    <citation type="submission" date="2024-07" db="EMBL/GenBank/DDBJ databases">
        <title>Two chromosome-level genome assemblies of Korean endemic species Abeliophyllum distichum and Forsythia ovata (Oleaceae).</title>
        <authorList>
            <person name="Jang H."/>
        </authorList>
    </citation>
    <scope>NUCLEOTIDE SEQUENCE [LARGE SCALE GENOMIC DNA]</scope>
</reference>
<feature type="region of interest" description="Disordered" evidence="1">
    <location>
        <begin position="59"/>
        <end position="153"/>
    </location>
</feature>
<dbReference type="Gene3D" id="1.20.58.80">
    <property type="entry name" value="Phosphotransferase system, lactose/cellobiose-type IIA subunit"/>
    <property type="match status" value="1"/>
</dbReference>
<dbReference type="CDD" id="cd21748">
    <property type="entry name" value="Kp60-NTD"/>
    <property type="match status" value="1"/>
</dbReference>
<name>A0ABD1PFQ0_9LAMI</name>
<dbReference type="InterPro" id="IPR048611">
    <property type="entry name" value="KATNA1_MIT"/>
</dbReference>
<evidence type="ECO:0000259" key="2">
    <source>
        <dbReference type="Pfam" id="PF21126"/>
    </source>
</evidence>
<feature type="compositionally biased region" description="Low complexity" evidence="1">
    <location>
        <begin position="106"/>
        <end position="116"/>
    </location>
</feature>
<organism evidence="3 4">
    <name type="scientific">Forsythia ovata</name>
    <dbReference type="NCBI Taxonomy" id="205694"/>
    <lineage>
        <taxon>Eukaryota</taxon>
        <taxon>Viridiplantae</taxon>
        <taxon>Streptophyta</taxon>
        <taxon>Embryophyta</taxon>
        <taxon>Tracheophyta</taxon>
        <taxon>Spermatophyta</taxon>
        <taxon>Magnoliopsida</taxon>
        <taxon>eudicotyledons</taxon>
        <taxon>Gunneridae</taxon>
        <taxon>Pentapetalae</taxon>
        <taxon>asterids</taxon>
        <taxon>lamiids</taxon>
        <taxon>Lamiales</taxon>
        <taxon>Oleaceae</taxon>
        <taxon>Forsythieae</taxon>
        <taxon>Forsythia</taxon>
    </lineage>
</organism>
<dbReference type="AlphaFoldDB" id="A0ABD1PFQ0"/>
<comment type="caution">
    <text evidence="3">The sequence shown here is derived from an EMBL/GenBank/DDBJ whole genome shotgun (WGS) entry which is preliminary data.</text>
</comment>
<evidence type="ECO:0000313" key="4">
    <source>
        <dbReference type="Proteomes" id="UP001604277"/>
    </source>
</evidence>
<dbReference type="Proteomes" id="UP001604277">
    <property type="component" value="Unassembled WGS sequence"/>
</dbReference>
<evidence type="ECO:0000256" key="1">
    <source>
        <dbReference type="SAM" id="MobiDB-lite"/>
    </source>
</evidence>
<evidence type="ECO:0000313" key="3">
    <source>
        <dbReference type="EMBL" id="KAL2462741.1"/>
    </source>
</evidence>
<feature type="domain" description="Katanin p60 ATPase-containing subunit A1 MIT" evidence="2">
    <location>
        <begin position="11"/>
        <end position="43"/>
    </location>
</feature>
<protein>
    <submittedName>
        <fullName evidence="3">Katanin p60 ATPase-containing subunit A1</fullName>
    </submittedName>
</protein>
<keyword evidence="4" id="KW-1185">Reference proteome</keyword>
<proteinExistence type="predicted"/>